<evidence type="ECO:0000313" key="2">
    <source>
        <dbReference type="Proteomes" id="UP001341245"/>
    </source>
</evidence>
<gene>
    <name evidence="1" type="ORF">QM012_007611</name>
</gene>
<dbReference type="Proteomes" id="UP001341245">
    <property type="component" value="Unassembled WGS sequence"/>
</dbReference>
<name>A0ABR0TK88_AURPU</name>
<evidence type="ECO:0000313" key="1">
    <source>
        <dbReference type="EMBL" id="KAK6004832.1"/>
    </source>
</evidence>
<dbReference type="EMBL" id="JASGXD010000006">
    <property type="protein sequence ID" value="KAK6004832.1"/>
    <property type="molecule type" value="Genomic_DNA"/>
</dbReference>
<comment type="caution">
    <text evidence="1">The sequence shown here is derived from an EMBL/GenBank/DDBJ whole genome shotgun (WGS) entry which is preliminary data.</text>
</comment>
<accession>A0ABR0TK88</accession>
<keyword evidence="2" id="KW-1185">Reference proteome</keyword>
<sequence>MASFLLFCVSQVPISVIRIDTHPPSLIDGRQTINQLLQTPEHNFFSLVRNSTQTTFDSWCTPPPVHPYVSDFQDREQIRSFIAAHLGEPPSNGDLEPCQYAVLDERSATDQTMILAHSYSAFHMRDPETMTDEECVQWEVECDERADEPDDSWRKWRVRFEDAGPLSTHLCFETDFTPKLYNDDLVAAHTDQTGVFQLTSAWKAYVDANS</sequence>
<reference evidence="1 2" key="1">
    <citation type="submission" date="2023-11" db="EMBL/GenBank/DDBJ databases">
        <title>Draft genome sequence and annotation of the polyextremotolerant black yeast-like fungus Aureobasidium pullulans NRRL 62042.</title>
        <authorList>
            <person name="Dielentheis-Frenken M.R.E."/>
            <person name="Wibberg D."/>
            <person name="Blank L.M."/>
            <person name="Tiso T."/>
        </authorList>
    </citation>
    <scope>NUCLEOTIDE SEQUENCE [LARGE SCALE GENOMIC DNA]</scope>
    <source>
        <strain evidence="1 2">NRRL 62042</strain>
    </source>
</reference>
<proteinExistence type="predicted"/>
<organism evidence="1 2">
    <name type="scientific">Aureobasidium pullulans</name>
    <name type="common">Black yeast</name>
    <name type="synonym">Pullularia pullulans</name>
    <dbReference type="NCBI Taxonomy" id="5580"/>
    <lineage>
        <taxon>Eukaryota</taxon>
        <taxon>Fungi</taxon>
        <taxon>Dikarya</taxon>
        <taxon>Ascomycota</taxon>
        <taxon>Pezizomycotina</taxon>
        <taxon>Dothideomycetes</taxon>
        <taxon>Dothideomycetidae</taxon>
        <taxon>Dothideales</taxon>
        <taxon>Saccotheciaceae</taxon>
        <taxon>Aureobasidium</taxon>
    </lineage>
</organism>
<protein>
    <submittedName>
        <fullName evidence="1">Uncharacterized protein</fullName>
    </submittedName>
</protein>